<protein>
    <submittedName>
        <fullName evidence="1">Uncharacterized protein</fullName>
    </submittedName>
</protein>
<proteinExistence type="predicted"/>
<organism evidence="1">
    <name type="scientific">virus sp. ctmTa7</name>
    <dbReference type="NCBI Taxonomy" id="2828255"/>
    <lineage>
        <taxon>Viruses</taxon>
    </lineage>
</organism>
<reference evidence="1" key="1">
    <citation type="journal article" date="2021" name="Proc. Natl. Acad. Sci. U.S.A.">
        <title>A Catalog of Tens of Thousands of Viruses from Human Metagenomes Reveals Hidden Associations with Chronic Diseases.</title>
        <authorList>
            <person name="Tisza M.J."/>
            <person name="Buck C.B."/>
        </authorList>
    </citation>
    <scope>NUCLEOTIDE SEQUENCE</scope>
    <source>
        <strain evidence="1">CtmTa7</strain>
    </source>
</reference>
<name>A0A8S5RD26_9VIRU</name>
<dbReference type="EMBL" id="BK059091">
    <property type="protein sequence ID" value="DAE28985.1"/>
    <property type="molecule type" value="Genomic_DNA"/>
</dbReference>
<accession>A0A8S5RD26</accession>
<evidence type="ECO:0000313" key="1">
    <source>
        <dbReference type="EMBL" id="DAE28985.1"/>
    </source>
</evidence>
<sequence length="59" mass="6878">MYEWSKEIMEKIAAAKCLTESELRETEIALRMHDINTDILDEAIGLSNDGKYELKYKIL</sequence>